<feature type="compositionally biased region" description="Basic and acidic residues" evidence="3">
    <location>
        <begin position="239"/>
        <end position="342"/>
    </location>
</feature>
<accession>A0A8T2IKW7</accession>
<keyword evidence="5" id="KW-1185">Reference proteome</keyword>
<dbReference type="GO" id="GO:0016020">
    <property type="term" value="C:membrane"/>
    <property type="evidence" value="ECO:0007669"/>
    <property type="project" value="TreeGrafter"/>
</dbReference>
<feature type="coiled-coil region" evidence="2">
    <location>
        <begin position="61"/>
        <end position="88"/>
    </location>
</feature>
<dbReference type="Proteomes" id="UP000812440">
    <property type="component" value="Unassembled WGS sequence"/>
</dbReference>
<protein>
    <submittedName>
        <fullName evidence="4">Uncharacterized protein</fullName>
    </submittedName>
</protein>
<evidence type="ECO:0000313" key="5">
    <source>
        <dbReference type="Proteomes" id="UP000812440"/>
    </source>
</evidence>
<feature type="non-terminal residue" evidence="4">
    <location>
        <position position="482"/>
    </location>
</feature>
<evidence type="ECO:0000256" key="2">
    <source>
        <dbReference type="SAM" id="Coils"/>
    </source>
</evidence>
<feature type="region of interest" description="Disordered" evidence="3">
    <location>
        <begin position="188"/>
        <end position="350"/>
    </location>
</feature>
<evidence type="ECO:0000256" key="1">
    <source>
        <dbReference type="ARBA" id="ARBA00023054"/>
    </source>
</evidence>
<dbReference type="InterPro" id="IPR051990">
    <property type="entry name" value="CCPG1/PBIP1"/>
</dbReference>
<dbReference type="OrthoDB" id="8947092at2759"/>
<organism evidence="4 5">
    <name type="scientific">Hymenochirus boettgeri</name>
    <name type="common">Congo dwarf clawed frog</name>
    <dbReference type="NCBI Taxonomy" id="247094"/>
    <lineage>
        <taxon>Eukaryota</taxon>
        <taxon>Metazoa</taxon>
        <taxon>Chordata</taxon>
        <taxon>Craniata</taxon>
        <taxon>Vertebrata</taxon>
        <taxon>Euteleostomi</taxon>
        <taxon>Amphibia</taxon>
        <taxon>Batrachia</taxon>
        <taxon>Anura</taxon>
        <taxon>Pipoidea</taxon>
        <taxon>Pipidae</taxon>
        <taxon>Pipinae</taxon>
        <taxon>Hymenochirus</taxon>
    </lineage>
</organism>
<dbReference type="PANTHER" id="PTHR28638">
    <property type="entry name" value="CELL CYCLE PROGRESSION PROTEIN 1"/>
    <property type="match status" value="1"/>
</dbReference>
<dbReference type="AlphaFoldDB" id="A0A8T2IKW7"/>
<feature type="compositionally biased region" description="Basic and acidic residues" evidence="3">
    <location>
        <begin position="188"/>
        <end position="221"/>
    </location>
</feature>
<comment type="caution">
    <text evidence="4">The sequence shown here is derived from an EMBL/GenBank/DDBJ whole genome shotgun (WGS) entry which is preliminary data.</text>
</comment>
<feature type="coiled-coil region" evidence="2">
    <location>
        <begin position="1"/>
        <end position="35"/>
    </location>
</feature>
<sequence>MHSLLDKVAKENQEIRHMQARLQDQKEELEAMLNTSADGKVTAAPQDHRVTDENVRLKDALLKEETAHLSAREELQDLREKVAVMEKNSLENEDLVTENTQLKSELGSSKSHIESFLSQKETLVAESQMLRQELDKQRLLVAAIRRDLENLNTQMTTGEAVDEGDLQGRVSDMASRLAMELQRSETWEKKYDEHTQKRKDQVKDVRKEHGHKDWKNGEKFRIPNTSTSAREFHKHKHKWKEEEPRESQHEEWKRKKVEQQDERREDKKHSHWEKEQKWKDREMESKPHQHNNPERSWKEKHNRHDETEGEFHPRKGQKDFYRAKKDEEKFQRKEQGDKSHGKDSHHRHHDHNKFWKKLSDHQYRIPEGCSGVEDCARKDGIDLFNVQLKPVQRKQFEEILRSYLAKSELSKNLPELLPLLDGFFDGPIFSHQKIRFRDFVDDVEDFLEDLAKKETGSDDIVDDFETYVYTNFFGEAAVGKKR</sequence>
<proteinExistence type="predicted"/>
<dbReference type="EMBL" id="JAACNH010000084">
    <property type="protein sequence ID" value="KAG8431734.1"/>
    <property type="molecule type" value="Genomic_DNA"/>
</dbReference>
<dbReference type="PANTHER" id="PTHR28638:SF1">
    <property type="entry name" value="PRE-B-CELL LEUKEMIA TRANSCRIPTION FACTOR-INTERACTING PROTEIN 1"/>
    <property type="match status" value="1"/>
</dbReference>
<keyword evidence="1 2" id="KW-0175">Coiled coil</keyword>
<reference evidence="4" key="1">
    <citation type="thesis" date="2020" institute="ProQuest LLC" country="789 East Eisenhower Parkway, Ann Arbor, MI, USA">
        <title>Comparative Genomics and Chromosome Evolution.</title>
        <authorList>
            <person name="Mudd A.B."/>
        </authorList>
    </citation>
    <scope>NUCLEOTIDE SEQUENCE</scope>
    <source>
        <strain evidence="4">Female2</strain>
        <tissue evidence="4">Blood</tissue>
    </source>
</reference>
<evidence type="ECO:0000313" key="4">
    <source>
        <dbReference type="EMBL" id="KAG8431734.1"/>
    </source>
</evidence>
<evidence type="ECO:0000256" key="3">
    <source>
        <dbReference type="SAM" id="MobiDB-lite"/>
    </source>
</evidence>
<gene>
    <name evidence="4" type="ORF">GDO86_020239</name>
</gene>
<name>A0A8T2IKW7_9PIPI</name>